<dbReference type="EMBL" id="FOXX01000002">
    <property type="protein sequence ID" value="SFQ40247.1"/>
    <property type="molecule type" value="Genomic_DNA"/>
</dbReference>
<feature type="domain" description="ABC3 transporter permease C-terminal" evidence="7">
    <location>
        <begin position="63"/>
        <end position="177"/>
    </location>
</feature>
<keyword evidence="2 6" id="KW-1003">Cell membrane</keyword>
<feature type="transmembrane region" description="Helical" evidence="6">
    <location>
        <begin position="227"/>
        <end position="253"/>
    </location>
</feature>
<protein>
    <submittedName>
        <fullName evidence="8">ABC transport system permease protein</fullName>
    </submittedName>
</protein>
<keyword evidence="6" id="KW-0813">Transport</keyword>
<evidence type="ECO:0000256" key="6">
    <source>
        <dbReference type="PIRNR" id="PIRNR018968"/>
    </source>
</evidence>
<name>A0A1I5Y8K4_9BACI</name>
<feature type="transmembrane region" description="Helical" evidence="6">
    <location>
        <begin position="540"/>
        <end position="562"/>
    </location>
</feature>
<feature type="transmembrane region" description="Helical" evidence="6">
    <location>
        <begin position="624"/>
        <end position="647"/>
    </location>
</feature>
<feature type="transmembrane region" description="Helical" evidence="6">
    <location>
        <begin position="195"/>
        <end position="215"/>
    </location>
</feature>
<feature type="transmembrane region" description="Helical" evidence="6">
    <location>
        <begin position="60"/>
        <end position="82"/>
    </location>
</feature>
<dbReference type="InterPro" id="IPR052536">
    <property type="entry name" value="ABC-4_Integral_Memb_Prot"/>
</dbReference>
<dbReference type="GeneID" id="93710020"/>
<dbReference type="PANTHER" id="PTHR46795:SF2">
    <property type="entry name" value="ABC TRANSPORTER, PERMEASE PROTEIN"/>
    <property type="match status" value="1"/>
</dbReference>
<evidence type="ECO:0000256" key="4">
    <source>
        <dbReference type="ARBA" id="ARBA00022989"/>
    </source>
</evidence>
<proteinExistence type="inferred from homology"/>
<keyword evidence="5 6" id="KW-0472">Membrane</keyword>
<organism evidence="8 9">
    <name type="scientific">Priestia endophytica DSM 13796</name>
    <dbReference type="NCBI Taxonomy" id="1121089"/>
    <lineage>
        <taxon>Bacteria</taxon>
        <taxon>Bacillati</taxon>
        <taxon>Bacillota</taxon>
        <taxon>Bacilli</taxon>
        <taxon>Bacillales</taxon>
        <taxon>Bacillaceae</taxon>
        <taxon>Priestia</taxon>
    </lineage>
</organism>
<evidence type="ECO:0000256" key="1">
    <source>
        <dbReference type="ARBA" id="ARBA00004651"/>
    </source>
</evidence>
<dbReference type="InterPro" id="IPR027022">
    <property type="entry name" value="ABC_permease_BceB-typ"/>
</dbReference>
<evidence type="ECO:0000256" key="2">
    <source>
        <dbReference type="ARBA" id="ARBA00022475"/>
    </source>
</evidence>
<evidence type="ECO:0000256" key="5">
    <source>
        <dbReference type="ARBA" id="ARBA00023136"/>
    </source>
</evidence>
<accession>A0A1I5Y8K4</accession>
<evidence type="ECO:0000313" key="9">
    <source>
        <dbReference type="Proteomes" id="UP000182762"/>
    </source>
</evidence>
<dbReference type="PANTHER" id="PTHR46795">
    <property type="entry name" value="ABC TRANSPORTER PERMEASE-RELATED-RELATED"/>
    <property type="match status" value="1"/>
</dbReference>
<dbReference type="Proteomes" id="UP000182762">
    <property type="component" value="Unassembled WGS sequence"/>
</dbReference>
<sequence>MTFRQFAYKNVTRNIRTYAAYFLSSAFSVMIFFVYALFIFNPYIRQGITVGAAIDAMKAAEYIIFLFSFFFVLYSMNAFLKTRKREFGILMMHGMSRHQLNRMVFLENMLIGIGAIITGLLFGLLTAKLFLMMGAKAIGITNIPFYFASKAFFLTVFSFLGLFFVISLVTSLTIRTKKLLDLFQESQKVKEEPKNSIVLSLIGLACLITAYYLALTAEGGLSVLKRFFPAVILTIIGTYFFFGQTSIFILNLAKKQKRLFFKKTNIITIASLAYRLKDNARMFFMVTIVSTVSICAIGTLTSFNTFAEQIEQDYPYAISYIANGEHKTEEKHVEEIKQALKEKNLDYTTFSMPILIIQGKVETKEANISAGASIQRNGVSENRPFAFISHSNYIKYVEGAGNHVSTLSHLNENEALIPPANTLTKTFMDESYMNFLKKDEYQIPGEPVMHIKDTVEHILFPPDIMASDTLIVKDAVYELLLSKGKTETFTGFNVREWKETAGLLPGLAGDSGIVPYNPHKSYSIAVSGEPYAEQMKMANMLLFVSLLVGAVFFIAAGSFLYFRLYADLDYEKRQYVTVAKIGLTEKEMSHIVTKQLLLLFFIPLLVATIHSTVAFAALQDFFALPIFRGIITVIISFFILQACYFIVIRTRYLKKIKQSLI</sequence>
<dbReference type="Pfam" id="PF02687">
    <property type="entry name" value="FtsX"/>
    <property type="match status" value="1"/>
</dbReference>
<dbReference type="PIRSF" id="PIRSF018968">
    <property type="entry name" value="ABC_permease_BceB"/>
    <property type="match status" value="1"/>
</dbReference>
<feature type="transmembrane region" description="Helical" evidence="6">
    <location>
        <begin position="103"/>
        <end position="131"/>
    </location>
</feature>
<feature type="transmembrane region" description="Helical" evidence="6">
    <location>
        <begin position="20"/>
        <end position="40"/>
    </location>
</feature>
<reference evidence="8 9" key="1">
    <citation type="submission" date="2016-10" db="EMBL/GenBank/DDBJ databases">
        <authorList>
            <person name="Varghese N."/>
            <person name="Submissions S."/>
        </authorList>
    </citation>
    <scope>NUCLEOTIDE SEQUENCE [LARGE SCALE GENOMIC DNA]</scope>
    <source>
        <strain evidence="8 9">DSM 13796</strain>
    </source>
</reference>
<dbReference type="RefSeq" id="WP_061803717.1">
    <property type="nucleotide sequence ID" value="NZ_FOXX01000002.1"/>
</dbReference>
<comment type="caution">
    <text evidence="8">The sequence shown here is derived from an EMBL/GenBank/DDBJ whole genome shotgun (WGS) entry which is preliminary data.</text>
</comment>
<comment type="subcellular location">
    <subcellularLocation>
        <location evidence="1 6">Cell membrane</location>
        <topology evidence="1 6">Multi-pass membrane protein</topology>
    </subcellularLocation>
</comment>
<feature type="transmembrane region" description="Helical" evidence="6">
    <location>
        <begin position="596"/>
        <end position="618"/>
    </location>
</feature>
<keyword evidence="3 6" id="KW-0812">Transmembrane</keyword>
<dbReference type="InterPro" id="IPR003838">
    <property type="entry name" value="ABC3_permease_C"/>
</dbReference>
<evidence type="ECO:0000256" key="3">
    <source>
        <dbReference type="ARBA" id="ARBA00022692"/>
    </source>
</evidence>
<keyword evidence="4 6" id="KW-1133">Transmembrane helix</keyword>
<evidence type="ECO:0000259" key="7">
    <source>
        <dbReference type="Pfam" id="PF02687"/>
    </source>
</evidence>
<feature type="transmembrane region" description="Helical" evidence="6">
    <location>
        <begin position="282"/>
        <end position="303"/>
    </location>
</feature>
<gene>
    <name evidence="8" type="ORF">SAMN02745910_01298</name>
</gene>
<comment type="similarity">
    <text evidence="6">Belongs to the ABC-4 integral membrane protein family.</text>
</comment>
<feature type="transmembrane region" description="Helical" evidence="6">
    <location>
        <begin position="151"/>
        <end position="174"/>
    </location>
</feature>
<keyword evidence="9" id="KW-1185">Reference proteome</keyword>
<evidence type="ECO:0000313" key="8">
    <source>
        <dbReference type="EMBL" id="SFQ40247.1"/>
    </source>
</evidence>